<accession>A0A0K0CVS5</accession>
<dbReference type="SUPFAM" id="SSF54495">
    <property type="entry name" value="UBC-like"/>
    <property type="match status" value="1"/>
</dbReference>
<organism evidence="2 3">
    <name type="scientific">Angiostrongylus cantonensis</name>
    <name type="common">Rat lungworm</name>
    <dbReference type="NCBI Taxonomy" id="6313"/>
    <lineage>
        <taxon>Eukaryota</taxon>
        <taxon>Metazoa</taxon>
        <taxon>Ecdysozoa</taxon>
        <taxon>Nematoda</taxon>
        <taxon>Chromadorea</taxon>
        <taxon>Rhabditida</taxon>
        <taxon>Rhabditina</taxon>
        <taxon>Rhabditomorpha</taxon>
        <taxon>Strongyloidea</taxon>
        <taxon>Metastrongylidae</taxon>
        <taxon>Angiostrongylus</taxon>
    </lineage>
</organism>
<evidence type="ECO:0000313" key="2">
    <source>
        <dbReference type="Proteomes" id="UP000035642"/>
    </source>
</evidence>
<dbReference type="WBParaSite" id="ACAC_0000146701-mRNA-1">
    <property type="protein sequence ID" value="ACAC_0000146701-mRNA-1"/>
    <property type="gene ID" value="ACAC_0000146701"/>
</dbReference>
<dbReference type="PROSITE" id="PS50908">
    <property type="entry name" value="RWD"/>
    <property type="match status" value="1"/>
</dbReference>
<sequence>MTSSRQIQEDELEAVAICLGENLVTVDRAGELLQGRITVELEPNETPITLFVTTSEGQKHFETKYLSPVQLIYRLPVDYPMKSAQFDIECFWMSSQWVRNFD</sequence>
<dbReference type="InterPro" id="IPR006575">
    <property type="entry name" value="RWD_dom"/>
</dbReference>
<reference evidence="2" key="1">
    <citation type="submission" date="2012-09" db="EMBL/GenBank/DDBJ databases">
        <authorList>
            <person name="Martin A.A."/>
        </authorList>
    </citation>
    <scope>NUCLEOTIDE SEQUENCE</scope>
</reference>
<dbReference type="InterPro" id="IPR016135">
    <property type="entry name" value="UBQ-conjugating_enzyme/RWD"/>
</dbReference>
<dbReference type="Proteomes" id="UP000035642">
    <property type="component" value="Unassembled WGS sequence"/>
</dbReference>
<name>A0A0K0CVS5_ANGCA</name>
<dbReference type="CDD" id="cd23820">
    <property type="entry name" value="RWD_RNF14"/>
    <property type="match status" value="1"/>
</dbReference>
<feature type="domain" description="RWD" evidence="1">
    <location>
        <begin position="10"/>
        <end position="102"/>
    </location>
</feature>
<protein>
    <submittedName>
        <fullName evidence="3">RWD domain-containing protein</fullName>
    </submittedName>
</protein>
<evidence type="ECO:0000313" key="3">
    <source>
        <dbReference type="WBParaSite" id="ACAC_0000146701-mRNA-1"/>
    </source>
</evidence>
<dbReference type="AlphaFoldDB" id="A0A0K0CVS5"/>
<proteinExistence type="predicted"/>
<dbReference type="STRING" id="6313.A0A0K0CVS5"/>
<keyword evidence="2" id="KW-1185">Reference proteome</keyword>
<dbReference type="Gene3D" id="3.10.110.10">
    <property type="entry name" value="Ubiquitin Conjugating Enzyme"/>
    <property type="match status" value="1"/>
</dbReference>
<dbReference type="Pfam" id="PF05773">
    <property type="entry name" value="RWD"/>
    <property type="match status" value="1"/>
</dbReference>
<reference evidence="3" key="2">
    <citation type="submission" date="2017-02" db="UniProtKB">
        <authorList>
            <consortium name="WormBaseParasite"/>
        </authorList>
    </citation>
    <scope>IDENTIFICATION</scope>
</reference>
<evidence type="ECO:0000259" key="1">
    <source>
        <dbReference type="PROSITE" id="PS50908"/>
    </source>
</evidence>